<dbReference type="STRING" id="1385514.N782_03775"/>
<evidence type="ECO:0000256" key="7">
    <source>
        <dbReference type="SAM" id="MobiDB-lite"/>
    </source>
</evidence>
<comment type="caution">
    <text evidence="9">The sequence shown here is derived from an EMBL/GenBank/DDBJ whole genome shotgun (WGS) entry which is preliminary data.</text>
</comment>
<feature type="compositionally biased region" description="Basic and acidic residues" evidence="7">
    <location>
        <begin position="48"/>
        <end position="58"/>
    </location>
</feature>
<keyword evidence="10" id="KW-1185">Reference proteome</keyword>
<keyword evidence="9" id="KW-0282">Flagellum</keyword>
<dbReference type="GO" id="GO:0045892">
    <property type="term" value="P:negative regulation of DNA-templated transcription"/>
    <property type="evidence" value="ECO:0007669"/>
    <property type="project" value="InterPro"/>
</dbReference>
<dbReference type="Proteomes" id="UP000030147">
    <property type="component" value="Unassembled WGS sequence"/>
</dbReference>
<dbReference type="RefSeq" id="WP_036817301.1">
    <property type="nucleotide sequence ID" value="NZ_AVBF01000011.1"/>
</dbReference>
<dbReference type="GO" id="GO:0044781">
    <property type="term" value="P:bacterial-type flagellum organization"/>
    <property type="evidence" value="ECO:0007669"/>
    <property type="project" value="UniProtKB-KW"/>
</dbReference>
<dbReference type="eggNOG" id="COG2747">
    <property type="taxonomic scope" value="Bacteria"/>
</dbReference>
<accession>A0A0A2TCJ4</accession>
<feature type="compositionally biased region" description="Polar residues" evidence="7">
    <location>
        <begin position="36"/>
        <end position="47"/>
    </location>
</feature>
<dbReference type="EMBL" id="AVBF01000011">
    <property type="protein sequence ID" value="KGP73557.1"/>
    <property type="molecule type" value="Genomic_DNA"/>
</dbReference>
<organism evidence="9 10">
    <name type="scientific">Pontibacillus yanchengensis Y32</name>
    <dbReference type="NCBI Taxonomy" id="1385514"/>
    <lineage>
        <taxon>Bacteria</taxon>
        <taxon>Bacillati</taxon>
        <taxon>Bacillota</taxon>
        <taxon>Bacilli</taxon>
        <taxon>Bacillales</taxon>
        <taxon>Bacillaceae</taxon>
        <taxon>Pontibacillus</taxon>
    </lineage>
</organism>
<keyword evidence="9" id="KW-0966">Cell projection</keyword>
<evidence type="ECO:0000313" key="9">
    <source>
        <dbReference type="EMBL" id="KGP73557.1"/>
    </source>
</evidence>
<protein>
    <recommendedName>
        <fullName evidence="2">Negative regulator of flagellin synthesis</fullName>
    </recommendedName>
</protein>
<keyword evidence="3" id="KW-0678">Repressor</keyword>
<evidence type="ECO:0000256" key="3">
    <source>
        <dbReference type="ARBA" id="ARBA00022491"/>
    </source>
</evidence>
<keyword evidence="5" id="KW-0805">Transcription regulation</keyword>
<evidence type="ECO:0000256" key="5">
    <source>
        <dbReference type="ARBA" id="ARBA00023015"/>
    </source>
</evidence>
<evidence type="ECO:0000256" key="2">
    <source>
        <dbReference type="ARBA" id="ARBA00017823"/>
    </source>
</evidence>
<keyword evidence="9" id="KW-0969">Cilium</keyword>
<evidence type="ECO:0000259" key="8">
    <source>
        <dbReference type="Pfam" id="PF04316"/>
    </source>
</evidence>
<feature type="region of interest" description="Disordered" evidence="7">
    <location>
        <begin position="1"/>
        <end position="58"/>
    </location>
</feature>
<comment type="similarity">
    <text evidence="1">Belongs to the FlgM family.</text>
</comment>
<dbReference type="InterPro" id="IPR035890">
    <property type="entry name" value="Anti-sigma-28_factor_FlgM_sf"/>
</dbReference>
<dbReference type="InterPro" id="IPR007412">
    <property type="entry name" value="FlgM"/>
</dbReference>
<evidence type="ECO:0000313" key="10">
    <source>
        <dbReference type="Proteomes" id="UP000030147"/>
    </source>
</evidence>
<keyword evidence="6" id="KW-0804">Transcription</keyword>
<dbReference type="InterPro" id="IPR031316">
    <property type="entry name" value="FlgM_C"/>
</dbReference>
<evidence type="ECO:0000256" key="1">
    <source>
        <dbReference type="ARBA" id="ARBA00005322"/>
    </source>
</evidence>
<feature type="domain" description="Anti-sigma-28 factor FlgM C-terminal" evidence="8">
    <location>
        <begin position="32"/>
        <end position="82"/>
    </location>
</feature>
<evidence type="ECO:0000256" key="4">
    <source>
        <dbReference type="ARBA" id="ARBA00022795"/>
    </source>
</evidence>
<proteinExistence type="inferred from homology"/>
<sequence length="87" mass="10058">MKINGPNQTNFNPYKKQVQKQQEAQKANANQDKLEISQQAKQMQETNKAQEARSERVAEIKQQVESGNYKVDAQQTAKNMMNFWANN</sequence>
<dbReference type="NCBIfam" id="TIGR03824">
    <property type="entry name" value="FlgM_jcvi"/>
    <property type="match status" value="1"/>
</dbReference>
<dbReference type="AlphaFoldDB" id="A0A0A2TCJ4"/>
<feature type="compositionally biased region" description="Low complexity" evidence="7">
    <location>
        <begin position="15"/>
        <end position="31"/>
    </location>
</feature>
<evidence type="ECO:0000256" key="6">
    <source>
        <dbReference type="ARBA" id="ARBA00023163"/>
    </source>
</evidence>
<name>A0A0A2TCJ4_9BACI</name>
<dbReference type="SUPFAM" id="SSF101498">
    <property type="entry name" value="Anti-sigma factor FlgM"/>
    <property type="match status" value="1"/>
</dbReference>
<dbReference type="Pfam" id="PF04316">
    <property type="entry name" value="FlgM"/>
    <property type="match status" value="1"/>
</dbReference>
<feature type="compositionally biased region" description="Polar residues" evidence="7">
    <location>
        <begin position="1"/>
        <end position="12"/>
    </location>
</feature>
<reference evidence="9 10" key="1">
    <citation type="journal article" date="2015" name="Stand. Genomic Sci.">
        <title>High quality draft genome sequence of the moderately halophilic bacterium Pontibacillus yanchengensis Y32(T) and comparison among Pontibacillus genomes.</title>
        <authorList>
            <person name="Huang J."/>
            <person name="Qiao Z.X."/>
            <person name="Tang J.W."/>
            <person name="Wang G."/>
        </authorList>
    </citation>
    <scope>NUCLEOTIDE SEQUENCE [LARGE SCALE GENOMIC DNA]</scope>
    <source>
        <strain evidence="9 10">Y32</strain>
    </source>
</reference>
<dbReference type="OrthoDB" id="2991036at2"/>
<keyword evidence="4" id="KW-1005">Bacterial flagellum biogenesis</keyword>
<gene>
    <name evidence="9" type="ORF">N782_03775</name>
</gene>